<dbReference type="EMBL" id="VXIV02003241">
    <property type="protein sequence ID" value="KAF6019312.1"/>
    <property type="molecule type" value="Genomic_DNA"/>
</dbReference>
<dbReference type="Pfam" id="PF09763">
    <property type="entry name" value="Sec3_CC"/>
    <property type="match status" value="1"/>
</dbReference>
<dbReference type="AlphaFoldDB" id="A0A7J7IZI3"/>
<dbReference type="Proteomes" id="UP000593567">
    <property type="component" value="Unassembled WGS sequence"/>
</dbReference>
<dbReference type="Pfam" id="PF15277">
    <property type="entry name" value="Sec3-PIP2_bind"/>
    <property type="match status" value="1"/>
</dbReference>
<dbReference type="PANTHER" id="PTHR16092:SF14">
    <property type="entry name" value="EXOCYST COMPLEX COMPONENT 1 ISOFORM X1"/>
    <property type="match status" value="1"/>
</dbReference>
<name>A0A7J7IZI3_BUGNE</name>
<dbReference type="OrthoDB" id="27109at2759"/>
<keyword evidence="3" id="KW-0268">Exocytosis</keyword>
<keyword evidence="2" id="KW-0813">Transport</keyword>
<accession>A0A7J7IZI3</accession>
<feature type="domain" description="Exocyst complex component Sec3 PIP2-binding N-terminal" evidence="5">
    <location>
        <begin position="61"/>
        <end position="161"/>
    </location>
</feature>
<dbReference type="Pfam" id="PF20654">
    <property type="entry name" value="Sec3_C-term"/>
    <property type="match status" value="2"/>
</dbReference>
<dbReference type="GO" id="GO:0006893">
    <property type="term" value="P:Golgi to plasma membrane transport"/>
    <property type="evidence" value="ECO:0007669"/>
    <property type="project" value="TreeGrafter"/>
</dbReference>
<dbReference type="GO" id="GO:0000145">
    <property type="term" value="C:exocyst"/>
    <property type="evidence" value="ECO:0007669"/>
    <property type="project" value="InterPro"/>
</dbReference>
<dbReference type="SMART" id="SM01313">
    <property type="entry name" value="Sec3-PIP2_bind"/>
    <property type="match status" value="1"/>
</dbReference>
<evidence type="ECO:0000256" key="2">
    <source>
        <dbReference type="ARBA" id="ARBA00022448"/>
    </source>
</evidence>
<evidence type="ECO:0000256" key="1">
    <source>
        <dbReference type="ARBA" id="ARBA00006518"/>
    </source>
</evidence>
<comment type="caution">
    <text evidence="6">The sequence shown here is derived from an EMBL/GenBank/DDBJ whole genome shotgun (WGS) entry which is preliminary data.</text>
</comment>
<dbReference type="GO" id="GO:0006887">
    <property type="term" value="P:exocytosis"/>
    <property type="evidence" value="ECO:0007669"/>
    <property type="project" value="UniProtKB-KW"/>
</dbReference>
<proteinExistence type="inferred from homology"/>
<evidence type="ECO:0000313" key="7">
    <source>
        <dbReference type="Proteomes" id="UP000593567"/>
    </source>
</evidence>
<sequence>MAAHVLKNISGTPGSRKLSKTISNAFEQTDLAKAKENIQKELFTHERLVSCITVTKTKDSKKKKPLAFLCVTVTSEKPVICKLHSVKKTEKGDGFKKKSTWEIGDLKSVDGHLTEEGEGQGEGTQVSDFDLTLEKLYRWRAEDLSQKAEFLQVLWKLSKRYLKVQPVFENTGKIITDVTIPSADTDGQAADEDSSYDPLGDLAYQANVHSIVSSEDHVLQLMQLIDEAVKEVTLIEERLSSYDQVIMVVKAEMERMKDKDNMMKVHEANHDSLIESLSTLVKSLDLPHDHQRALKNIDLASAQGINACTEAAMALQQCLESQIEPSLLSMEAVKDQKNKMQKLSSEFARRLTHHLNNLFTHKTTESKINSLHGTLRSGEIRMQNHHNQHRDLLPYTGLMLWLRKVDFSKFHSLQTTYTDALKAVYEKEIGDFLEAAKLRVGNKESKHVSAALAVRNSAGSSESLQSLDPRQRTADKQARQAFNKMIEKVFAELSPICMAEQEFCVKFFHMLGTAEGEDDKTADHSTRLLLGEIFQNLEKHLSNFINHCVKQDTFYSLSLLVHLSHHTKRCSVKALKKQSQAKSLDVESFPLCTFLRWVNFVTLVIYPVTLVTYLVTHPLTLVTYPVTLVTYPATLSHILSHLSHILSHLLYFQEFAEQSESIFHNSDRRSDLDKAYKVLAQKLFTEVARIASEHLKTPRHVIMFENLHRIHGLETLYKKLEKHMCEEENLLQVVWTSVQKQFLHQYNLFVSMLKRCYADSNISLDFSINDILQMFSDIAQLH</sequence>
<organism evidence="6 7">
    <name type="scientific">Bugula neritina</name>
    <name type="common">Brown bryozoan</name>
    <name type="synonym">Sertularia neritina</name>
    <dbReference type="NCBI Taxonomy" id="10212"/>
    <lineage>
        <taxon>Eukaryota</taxon>
        <taxon>Metazoa</taxon>
        <taxon>Spiralia</taxon>
        <taxon>Lophotrochozoa</taxon>
        <taxon>Bryozoa</taxon>
        <taxon>Gymnolaemata</taxon>
        <taxon>Cheilostomatida</taxon>
        <taxon>Flustrina</taxon>
        <taxon>Buguloidea</taxon>
        <taxon>Bugulidae</taxon>
        <taxon>Bugula</taxon>
    </lineage>
</organism>
<protein>
    <submittedName>
        <fullName evidence="6">Sec-3</fullName>
    </submittedName>
</protein>
<reference evidence="6" key="1">
    <citation type="submission" date="2020-06" db="EMBL/GenBank/DDBJ databases">
        <title>Draft genome of Bugula neritina, a colonial animal packing powerful symbionts and potential medicines.</title>
        <authorList>
            <person name="Rayko M."/>
        </authorList>
    </citation>
    <scope>NUCLEOTIDE SEQUENCE [LARGE SCALE GENOMIC DNA]</scope>
    <source>
        <strain evidence="6">Kwan_BN1</strain>
    </source>
</reference>
<comment type="similarity">
    <text evidence="1">Belongs to the SEC3 family.</text>
</comment>
<dbReference type="InterPro" id="IPR048628">
    <property type="entry name" value="Sec3_C"/>
</dbReference>
<dbReference type="GO" id="GO:0005886">
    <property type="term" value="C:plasma membrane"/>
    <property type="evidence" value="ECO:0007669"/>
    <property type="project" value="TreeGrafter"/>
</dbReference>
<dbReference type="InterPro" id="IPR019160">
    <property type="entry name" value="Sec3_CC"/>
</dbReference>
<evidence type="ECO:0000256" key="3">
    <source>
        <dbReference type="ARBA" id="ARBA00022483"/>
    </source>
</evidence>
<evidence type="ECO:0000256" key="4">
    <source>
        <dbReference type="ARBA" id="ARBA00023054"/>
    </source>
</evidence>
<dbReference type="InterPro" id="IPR028258">
    <property type="entry name" value="Sec3-PIP2_bind"/>
</dbReference>
<keyword evidence="4" id="KW-0175">Coiled coil</keyword>
<gene>
    <name evidence="6" type="ORF">EB796_022401</name>
</gene>
<dbReference type="GO" id="GO:0005546">
    <property type="term" value="F:phosphatidylinositol-4,5-bisphosphate binding"/>
    <property type="evidence" value="ECO:0007669"/>
    <property type="project" value="TreeGrafter"/>
</dbReference>
<keyword evidence="7" id="KW-1185">Reference proteome</keyword>
<dbReference type="PANTHER" id="PTHR16092">
    <property type="entry name" value="SEC3/SYNTAXIN-RELATED"/>
    <property type="match status" value="1"/>
</dbReference>
<evidence type="ECO:0000259" key="5">
    <source>
        <dbReference type="SMART" id="SM01313"/>
    </source>
</evidence>
<dbReference type="Gene3D" id="2.30.29.90">
    <property type="match status" value="1"/>
</dbReference>
<evidence type="ECO:0000313" key="6">
    <source>
        <dbReference type="EMBL" id="KAF6019312.1"/>
    </source>
</evidence>